<dbReference type="HOGENOM" id="CLU_1084126_0_0_1"/>
<reference evidence="4" key="1">
    <citation type="journal article" date="2012" name="Nat. Biotechnol.">
        <title>Reference genome sequence of the model plant Setaria.</title>
        <authorList>
            <person name="Bennetzen J.L."/>
            <person name="Schmutz J."/>
            <person name="Wang H."/>
            <person name="Percifield R."/>
            <person name="Hawkins J."/>
            <person name="Pontaroli A.C."/>
            <person name="Estep M."/>
            <person name="Feng L."/>
            <person name="Vaughn J.N."/>
            <person name="Grimwood J."/>
            <person name="Jenkins J."/>
            <person name="Barry K."/>
            <person name="Lindquist E."/>
            <person name="Hellsten U."/>
            <person name="Deshpande S."/>
            <person name="Wang X."/>
            <person name="Wu X."/>
            <person name="Mitros T."/>
            <person name="Triplett J."/>
            <person name="Yang X."/>
            <person name="Ye C.Y."/>
            <person name="Mauro-Herrera M."/>
            <person name="Wang L."/>
            <person name="Li P."/>
            <person name="Sharma M."/>
            <person name="Sharma R."/>
            <person name="Ronald P.C."/>
            <person name="Panaud O."/>
            <person name="Kellogg E.A."/>
            <person name="Brutnell T.P."/>
            <person name="Doust A.N."/>
            <person name="Tuskan G.A."/>
            <person name="Rokhsar D."/>
            <person name="Devos K.M."/>
        </authorList>
    </citation>
    <scope>NUCLEOTIDE SEQUENCE [LARGE SCALE GENOMIC DNA]</scope>
    <source>
        <strain evidence="4">cv. Yugu1</strain>
    </source>
</reference>
<dbReference type="Proteomes" id="UP000004995">
    <property type="component" value="Unassembled WGS sequence"/>
</dbReference>
<dbReference type="AlphaFoldDB" id="K3XRI8"/>
<protein>
    <submittedName>
        <fullName evidence="3">Uncharacterized protein</fullName>
    </submittedName>
</protein>
<dbReference type="EMBL" id="AGNK02002799">
    <property type="status" value="NOT_ANNOTATED_CDS"/>
    <property type="molecule type" value="Genomic_DNA"/>
</dbReference>
<dbReference type="EnsemblPlants" id="KQL03811">
    <property type="protein sequence ID" value="KQL03811"/>
    <property type="gene ID" value="SETIT_004530mg"/>
</dbReference>
<evidence type="ECO:0000313" key="3">
    <source>
        <dbReference type="EnsemblPlants" id="KQL03811"/>
    </source>
</evidence>
<sequence length="257" mass="28475">TSIRRRGPHVPGASGKRTGPVRRPTRRRPPSHLLKRENSNRRAEPVQDKRALPLPIALPRRRPPALGDSAARPRSGNRRLHPNDGSAMSPVASCPTHTIHLLIAVLLALAAIYVHVPATAIIVVPNSNCYTFDNESRLIDFTHLVGKEYEYNEQGLQRSDLVVEFCKDVQKRSQEMSRIFMCGNFHPQGGIWQSLPMSPCSLEPPLSILGRGFGKVGPPANATSSLHTTDVGRLIALLREICHIQSAVHCVIKMRKR</sequence>
<proteinExistence type="predicted"/>
<keyword evidence="2" id="KW-1133">Transmembrane helix</keyword>
<feature type="transmembrane region" description="Helical" evidence="2">
    <location>
        <begin position="101"/>
        <end position="124"/>
    </location>
</feature>
<keyword evidence="2" id="KW-0812">Transmembrane</keyword>
<name>K3XRI8_SETIT</name>
<keyword evidence="2" id="KW-0472">Membrane</keyword>
<reference evidence="3" key="2">
    <citation type="submission" date="2018-08" db="UniProtKB">
        <authorList>
            <consortium name="EnsemblPlants"/>
        </authorList>
    </citation>
    <scope>IDENTIFICATION</scope>
    <source>
        <strain evidence="3">Yugu1</strain>
    </source>
</reference>
<dbReference type="PANTHER" id="PTHR35752:SF1">
    <property type="entry name" value="G-PROTEIN COUPLED RECEPTOR"/>
    <property type="match status" value="1"/>
</dbReference>
<organism evidence="3 4">
    <name type="scientific">Setaria italica</name>
    <name type="common">Foxtail millet</name>
    <name type="synonym">Panicum italicum</name>
    <dbReference type="NCBI Taxonomy" id="4555"/>
    <lineage>
        <taxon>Eukaryota</taxon>
        <taxon>Viridiplantae</taxon>
        <taxon>Streptophyta</taxon>
        <taxon>Embryophyta</taxon>
        <taxon>Tracheophyta</taxon>
        <taxon>Spermatophyta</taxon>
        <taxon>Magnoliopsida</taxon>
        <taxon>Liliopsida</taxon>
        <taxon>Poales</taxon>
        <taxon>Poaceae</taxon>
        <taxon>PACMAD clade</taxon>
        <taxon>Panicoideae</taxon>
        <taxon>Panicodae</taxon>
        <taxon>Paniceae</taxon>
        <taxon>Cenchrinae</taxon>
        <taxon>Setaria</taxon>
    </lineage>
</organism>
<evidence type="ECO:0000256" key="2">
    <source>
        <dbReference type="SAM" id="Phobius"/>
    </source>
</evidence>
<evidence type="ECO:0000256" key="1">
    <source>
        <dbReference type="SAM" id="MobiDB-lite"/>
    </source>
</evidence>
<keyword evidence="4" id="KW-1185">Reference proteome</keyword>
<dbReference type="STRING" id="4555.K3XRI8"/>
<evidence type="ECO:0000313" key="4">
    <source>
        <dbReference type="Proteomes" id="UP000004995"/>
    </source>
</evidence>
<feature type="region of interest" description="Disordered" evidence="1">
    <location>
        <begin position="1"/>
        <end position="90"/>
    </location>
</feature>
<dbReference type="InParanoid" id="K3XRI8"/>
<feature type="compositionally biased region" description="Basic and acidic residues" evidence="1">
    <location>
        <begin position="34"/>
        <end position="51"/>
    </location>
</feature>
<dbReference type="Gramene" id="KQL03811">
    <property type="protein sequence ID" value="KQL03811"/>
    <property type="gene ID" value="SETIT_004530mg"/>
</dbReference>
<feature type="compositionally biased region" description="Basic residues" evidence="1">
    <location>
        <begin position="19"/>
        <end position="30"/>
    </location>
</feature>
<accession>K3XRI8</accession>
<dbReference type="PANTHER" id="PTHR35752">
    <property type="entry name" value="G-PROTEIN COUPLED RECEPTOR"/>
    <property type="match status" value="1"/>
</dbReference>